<organism evidence="3 4">
    <name type="scientific">Ureibacillus sinduriensis BLB-1 = JCM 15800</name>
    <dbReference type="NCBI Taxonomy" id="1384057"/>
    <lineage>
        <taxon>Bacteria</taxon>
        <taxon>Bacillati</taxon>
        <taxon>Bacillota</taxon>
        <taxon>Bacilli</taxon>
        <taxon>Bacillales</taxon>
        <taxon>Caryophanaceae</taxon>
        <taxon>Ureibacillus</taxon>
    </lineage>
</organism>
<feature type="domain" description="Acyl-CoA dehydrogenase C-terminal" evidence="2">
    <location>
        <begin position="253"/>
        <end position="388"/>
    </location>
</feature>
<dbReference type="Gene3D" id="1.10.540.10">
    <property type="entry name" value="Acyl-CoA dehydrogenase/oxidase, N-terminal domain"/>
    <property type="match status" value="1"/>
</dbReference>
<dbReference type="OrthoDB" id="571684at2"/>
<dbReference type="PIRSF" id="PIRSF016578">
    <property type="entry name" value="HsaA"/>
    <property type="match status" value="1"/>
</dbReference>
<gene>
    <name evidence="3" type="ORF">CD33_12570</name>
</gene>
<dbReference type="SUPFAM" id="SSF47203">
    <property type="entry name" value="Acyl-CoA dehydrogenase C-terminal domain-like"/>
    <property type="match status" value="1"/>
</dbReference>
<dbReference type="PANTHER" id="PTHR43884">
    <property type="entry name" value="ACYL-COA DEHYDROGENASE"/>
    <property type="match status" value="1"/>
</dbReference>
<dbReference type="GO" id="GO:0008470">
    <property type="term" value="F:3-methylbutanoyl-CoA dehydrogenase activity"/>
    <property type="evidence" value="ECO:0007669"/>
    <property type="project" value="TreeGrafter"/>
</dbReference>
<protein>
    <submittedName>
        <fullName evidence="3">Acyl-CoA dehydrogenase</fullName>
    </submittedName>
</protein>
<dbReference type="InterPro" id="IPR009100">
    <property type="entry name" value="AcylCoA_DH/oxidase_NM_dom_sf"/>
</dbReference>
<dbReference type="Gene3D" id="1.20.140.10">
    <property type="entry name" value="Butyryl-CoA Dehydrogenase, subunit A, domain 3"/>
    <property type="match status" value="1"/>
</dbReference>
<name>A0A0A3HXK4_9BACL</name>
<sequence length="414" mass="45732">MVNFEQSKGEIDRVTESLSQLSKIDSPDFEFLLSLIARDAWERRNTNSEYGPHKAMKLIRESRLGSILLPIEFGGIGVSIRDLFYVVVKLAEADPDVAHILRSHYRRVEQLVREGVEEGENRKLIQYVADGLIFGSAFTEISSHHVGKLVFDTTITEDDDVYRLNGTKYFTTGTLYADLVTVAASTLDGEVISATIPTNRNGVIIEDDWDGIGQKYTASGTTRFLNVLVHKEEIDTTKKNKTPFNSFAQLYLQAVIAGILRSVLTDASNLVKNRKRTFSFAAAELPKEDPQLLQVIGEISSIAYTAETLVLTAAEAIDNASKSAINGVIDYDLSHHASLLTAQAKVIIDALALKASTLLFDVGGASATKQSVHLDRHWRNIRTLASHNPAAYKARAIGDYIVNGKKLPLDEVYF</sequence>
<evidence type="ECO:0000313" key="4">
    <source>
        <dbReference type="Proteomes" id="UP000030408"/>
    </source>
</evidence>
<accession>A0A0A3HXK4</accession>
<evidence type="ECO:0000256" key="1">
    <source>
        <dbReference type="ARBA" id="ARBA00023002"/>
    </source>
</evidence>
<dbReference type="RefSeq" id="WP_052130196.1">
    <property type="nucleotide sequence ID" value="NZ_AVCY01000004.1"/>
</dbReference>
<evidence type="ECO:0000313" key="3">
    <source>
        <dbReference type="EMBL" id="KGR75103.1"/>
    </source>
</evidence>
<evidence type="ECO:0000259" key="2">
    <source>
        <dbReference type="Pfam" id="PF08028"/>
    </source>
</evidence>
<dbReference type="InterPro" id="IPR046373">
    <property type="entry name" value="Acyl-CoA_Oxase/DH_mid-dom_sf"/>
</dbReference>
<comment type="caution">
    <text evidence="3">The sequence shown here is derived from an EMBL/GenBank/DDBJ whole genome shotgun (WGS) entry which is preliminary data.</text>
</comment>
<keyword evidence="4" id="KW-1185">Reference proteome</keyword>
<dbReference type="eggNOG" id="COG1960">
    <property type="taxonomic scope" value="Bacteria"/>
</dbReference>
<proteinExistence type="predicted"/>
<dbReference type="InterPro" id="IPR013107">
    <property type="entry name" value="Acyl-CoA_DH_C"/>
</dbReference>
<dbReference type="PANTHER" id="PTHR43884:SF12">
    <property type="entry name" value="ISOVALERYL-COA DEHYDROGENASE, MITOCHONDRIAL-RELATED"/>
    <property type="match status" value="1"/>
</dbReference>
<dbReference type="GO" id="GO:0050660">
    <property type="term" value="F:flavin adenine dinucleotide binding"/>
    <property type="evidence" value="ECO:0007669"/>
    <property type="project" value="InterPro"/>
</dbReference>
<dbReference type="InterPro" id="IPR036250">
    <property type="entry name" value="AcylCo_DH-like_C"/>
</dbReference>
<dbReference type="GO" id="GO:0006552">
    <property type="term" value="P:L-leucine catabolic process"/>
    <property type="evidence" value="ECO:0007669"/>
    <property type="project" value="TreeGrafter"/>
</dbReference>
<dbReference type="STRING" id="1384057.CD33_12570"/>
<keyword evidence="1" id="KW-0560">Oxidoreductase</keyword>
<dbReference type="Proteomes" id="UP000030408">
    <property type="component" value="Unassembled WGS sequence"/>
</dbReference>
<dbReference type="InterPro" id="IPR037069">
    <property type="entry name" value="AcylCoA_DH/ox_N_sf"/>
</dbReference>
<dbReference type="SUPFAM" id="SSF56645">
    <property type="entry name" value="Acyl-CoA dehydrogenase NM domain-like"/>
    <property type="match status" value="1"/>
</dbReference>
<dbReference type="Pfam" id="PF08028">
    <property type="entry name" value="Acyl-CoA_dh_2"/>
    <property type="match status" value="1"/>
</dbReference>
<dbReference type="Gene3D" id="2.40.110.10">
    <property type="entry name" value="Butyryl-CoA Dehydrogenase, subunit A, domain 2"/>
    <property type="match status" value="1"/>
</dbReference>
<dbReference type="EMBL" id="JPVO01000052">
    <property type="protein sequence ID" value="KGR75103.1"/>
    <property type="molecule type" value="Genomic_DNA"/>
</dbReference>
<dbReference type="AlphaFoldDB" id="A0A0A3HXK4"/>
<reference evidence="3 4" key="1">
    <citation type="submission" date="2014-02" db="EMBL/GenBank/DDBJ databases">
        <title>Draft genome sequence of Lysinibacillus sinduriensis JCM 15800.</title>
        <authorList>
            <person name="Zhang F."/>
            <person name="Wang G."/>
            <person name="Zhang L."/>
        </authorList>
    </citation>
    <scope>NUCLEOTIDE SEQUENCE [LARGE SCALE GENOMIC DNA]</scope>
    <source>
        <strain evidence="3 4">JCM 15800</strain>
    </source>
</reference>